<dbReference type="PANTHER" id="PTHR30383">
    <property type="entry name" value="THIOESTERASE 1/PROTEASE 1/LYSOPHOSPHOLIPASE L1"/>
    <property type="match status" value="1"/>
</dbReference>
<dbReference type="SUPFAM" id="SSF52266">
    <property type="entry name" value="SGNH hydrolase"/>
    <property type="match status" value="1"/>
</dbReference>
<dbReference type="RefSeq" id="WP_163288570.1">
    <property type="nucleotide sequence ID" value="NZ_JAAGWY010000001.1"/>
</dbReference>
<sequence length="218" mass="24173">MSTRTTRSAFGRRVGRILSRTVISRLLRTAQDARRAQFKALGPQRAHIVMLGDSITEFGIWEEWFADSPMSNRGIGGEISGQVLTRLNSAIDRPRAVFLLIGTNDLAFGIPRDEIVHNVATIVTTIEQLAPGTPVVLQSVMPRALAFRDEILALNQLYRELVEAAPAHVRYLDLWPALATPEGALRPEFTEDKLHLNGNGYAAWVKQLQPIVTEPARA</sequence>
<dbReference type="InterPro" id="IPR013830">
    <property type="entry name" value="SGNH_hydro"/>
</dbReference>
<organism evidence="2 3">
    <name type="scientific">Leifsonia tongyongensis</name>
    <dbReference type="NCBI Taxonomy" id="1268043"/>
    <lineage>
        <taxon>Bacteria</taxon>
        <taxon>Bacillati</taxon>
        <taxon>Actinomycetota</taxon>
        <taxon>Actinomycetes</taxon>
        <taxon>Micrococcales</taxon>
        <taxon>Microbacteriaceae</taxon>
        <taxon>Leifsonia</taxon>
    </lineage>
</organism>
<dbReference type="InterPro" id="IPR036514">
    <property type="entry name" value="SGNH_hydro_sf"/>
</dbReference>
<evidence type="ECO:0000313" key="2">
    <source>
        <dbReference type="EMBL" id="NEN05344.1"/>
    </source>
</evidence>
<dbReference type="Gene3D" id="3.40.50.1110">
    <property type="entry name" value="SGNH hydrolase"/>
    <property type="match status" value="1"/>
</dbReference>
<protein>
    <recommendedName>
        <fullName evidence="1">SGNH hydrolase-type esterase domain-containing protein</fullName>
    </recommendedName>
</protein>
<gene>
    <name evidence="2" type="ORF">G3T36_05615</name>
</gene>
<proteinExistence type="predicted"/>
<dbReference type="GO" id="GO:0004622">
    <property type="term" value="F:phosphatidylcholine lysophospholipase activity"/>
    <property type="evidence" value="ECO:0007669"/>
    <property type="project" value="TreeGrafter"/>
</dbReference>
<dbReference type="AlphaFoldDB" id="A0A6L9XWC0"/>
<dbReference type="PANTHER" id="PTHR30383:SF5">
    <property type="entry name" value="SGNH HYDROLASE-TYPE ESTERASE DOMAIN-CONTAINING PROTEIN"/>
    <property type="match status" value="1"/>
</dbReference>
<dbReference type="Pfam" id="PF13472">
    <property type="entry name" value="Lipase_GDSL_2"/>
    <property type="match status" value="1"/>
</dbReference>
<keyword evidence="3" id="KW-1185">Reference proteome</keyword>
<accession>A0A6L9XWC0</accession>
<dbReference type="EMBL" id="JAAGWY010000001">
    <property type="protein sequence ID" value="NEN05344.1"/>
    <property type="molecule type" value="Genomic_DNA"/>
</dbReference>
<name>A0A6L9XWC0_9MICO</name>
<dbReference type="Proteomes" id="UP000474967">
    <property type="component" value="Unassembled WGS sequence"/>
</dbReference>
<dbReference type="InterPro" id="IPR051532">
    <property type="entry name" value="Ester_Hydrolysis_Enzymes"/>
</dbReference>
<feature type="domain" description="SGNH hydrolase-type esterase" evidence="1">
    <location>
        <begin position="51"/>
        <end position="203"/>
    </location>
</feature>
<evidence type="ECO:0000259" key="1">
    <source>
        <dbReference type="Pfam" id="PF13472"/>
    </source>
</evidence>
<evidence type="ECO:0000313" key="3">
    <source>
        <dbReference type="Proteomes" id="UP000474967"/>
    </source>
</evidence>
<comment type="caution">
    <text evidence="2">The sequence shown here is derived from an EMBL/GenBank/DDBJ whole genome shotgun (WGS) entry which is preliminary data.</text>
</comment>
<reference evidence="2 3" key="1">
    <citation type="journal article" date="2014" name="J. Microbiol.">
        <title>Diaminobutyricibacter tongyongensis gen. nov., sp. nov. and Homoserinibacter gongjuensis gen. nov., sp. nov. belong to the family Microbacteriaceae.</title>
        <authorList>
            <person name="Kim S.J."/>
            <person name="Ahn J.H."/>
            <person name="Weon H.Y."/>
            <person name="Hamada M."/>
            <person name="Suzuki K."/>
            <person name="Kwon S.W."/>
        </authorList>
    </citation>
    <scope>NUCLEOTIDE SEQUENCE [LARGE SCALE GENOMIC DNA]</scope>
    <source>
        <strain evidence="2 3">NBRC 108724</strain>
    </source>
</reference>